<name>A0ACC1R6J5_9HYPO</name>
<evidence type="ECO:0000313" key="1">
    <source>
        <dbReference type="EMBL" id="KAJ3498419.1"/>
    </source>
</evidence>
<evidence type="ECO:0000313" key="2">
    <source>
        <dbReference type="Proteomes" id="UP001148737"/>
    </source>
</evidence>
<dbReference type="EMBL" id="JANAKD010000051">
    <property type="protein sequence ID" value="KAJ3498419.1"/>
    <property type="molecule type" value="Genomic_DNA"/>
</dbReference>
<accession>A0ACC1R6J5</accession>
<keyword evidence="2" id="KW-1185">Reference proteome</keyword>
<protein>
    <submittedName>
        <fullName evidence="1">Uncharacterized protein</fullName>
    </submittedName>
</protein>
<proteinExistence type="predicted"/>
<sequence>MDLPAPADRDHIRHGLGLLKLDDHEVDWYDTGLTDTRPRRVPGTPSAGLAMRTPPRGSVSSVPSPISSSGTPSWPVDGYVPSSTSNYNASPIQPHSNVSREQRPSTGRSLRNLSASNMSQYSLYPAPTKPLPPIPPPKNTQRLSTTDSNSRSSISTTRSSRSNAHGTYIEPVAPSPVTTSSPVFAVAKNTDGYRPFPNRIGAPIQRTISQRSVPKALSLHFWKDIISDDKKVNNSVHYLDISPTASILASKHGNNLVKIWSLASGELQSAIKFSSYTEARSRSREYLIRSHAILSESSTLVAIATRFGRSIEIYNWAKKKSIQTIGDADRWTAGRFEMFDGVRCPLAVYHADSASIDIFLASQENKKPLYKHCTIEFAKAGLPFIPLLPELAISATSPLVVAAAGPRPPIAGHPPPKRETLLVAWETTEDDNTSNKPYRVARPWQHEELDTAIPSDLVTYGSVVVSIWIPASFRAIPVPASRKGSGYNLVPVKVPQRYILVWDLSANSTRTFPIPNCVSCISPDCRLVAYCDASGSAIGARGSLVILDVITGEEVWCWPDKNAISIDSDVDSGFGQFNDLGSVAELSFSADGRFLIVGDNQGRMGVYDVRV</sequence>
<gene>
    <name evidence="1" type="ORF">NLG97_g1142</name>
</gene>
<reference evidence="1" key="1">
    <citation type="submission" date="2022-07" db="EMBL/GenBank/DDBJ databases">
        <title>Genome Sequence of Lecanicillium saksenae.</title>
        <authorList>
            <person name="Buettner E."/>
        </authorList>
    </citation>
    <scope>NUCLEOTIDE SEQUENCE</scope>
    <source>
        <strain evidence="1">VT-O1</strain>
    </source>
</reference>
<organism evidence="1 2">
    <name type="scientific">Lecanicillium saksenae</name>
    <dbReference type="NCBI Taxonomy" id="468837"/>
    <lineage>
        <taxon>Eukaryota</taxon>
        <taxon>Fungi</taxon>
        <taxon>Dikarya</taxon>
        <taxon>Ascomycota</taxon>
        <taxon>Pezizomycotina</taxon>
        <taxon>Sordariomycetes</taxon>
        <taxon>Hypocreomycetidae</taxon>
        <taxon>Hypocreales</taxon>
        <taxon>Cordycipitaceae</taxon>
        <taxon>Lecanicillium</taxon>
    </lineage>
</organism>
<comment type="caution">
    <text evidence="1">The sequence shown here is derived from an EMBL/GenBank/DDBJ whole genome shotgun (WGS) entry which is preliminary data.</text>
</comment>
<dbReference type="Proteomes" id="UP001148737">
    <property type="component" value="Unassembled WGS sequence"/>
</dbReference>